<sequence length="281" mass="31933">MQKLLTFLISKTLGLYINILSYIYPKKASWLAYKFFSHPRDGRLIKESLPDVLKEADAEMITHNDFLFQIYTWKGNDTKVLLMHGWESNASRWELLIGHLKKSGTTIIAIDAPAHGLSSGSEFSMPRYAEFVNVAVQKFKPDYLVGHSLGGATALYFQSHYQNDYIKKLVTLGAPCDLNTLLKNYAGILSLNSNVFQLLEKHFFEHYKIKTHEFSGSVFASKIKIEGLIAHDVHDTVVSFKEAEKIARAWPDAQFVTTKGLGHSMHGDALYKSVYEFLFEK</sequence>
<name>A0ABW5NPV9_9FLAO</name>
<protein>
    <submittedName>
        <fullName evidence="2">Alpha/beta fold hydrolase</fullName>
    </submittedName>
</protein>
<dbReference type="GO" id="GO:0016787">
    <property type="term" value="F:hydrolase activity"/>
    <property type="evidence" value="ECO:0007669"/>
    <property type="project" value="UniProtKB-KW"/>
</dbReference>
<dbReference type="Proteomes" id="UP001597480">
    <property type="component" value="Unassembled WGS sequence"/>
</dbReference>
<dbReference type="PANTHER" id="PTHR43689:SF8">
    <property type="entry name" value="ALPHA_BETA-HYDROLASES SUPERFAMILY PROTEIN"/>
    <property type="match status" value="1"/>
</dbReference>
<gene>
    <name evidence="2" type="ORF">ACFSR3_03610</name>
</gene>
<proteinExistence type="predicted"/>
<dbReference type="Gene3D" id="3.40.50.1820">
    <property type="entry name" value="alpha/beta hydrolase"/>
    <property type="match status" value="1"/>
</dbReference>
<accession>A0ABW5NPV9</accession>
<dbReference type="EMBL" id="JBHUMD010000005">
    <property type="protein sequence ID" value="MFD2601131.1"/>
    <property type="molecule type" value="Genomic_DNA"/>
</dbReference>
<organism evidence="2 3">
    <name type="scientific">Flavobacterium suzhouense</name>
    <dbReference type="NCBI Taxonomy" id="1529638"/>
    <lineage>
        <taxon>Bacteria</taxon>
        <taxon>Pseudomonadati</taxon>
        <taxon>Bacteroidota</taxon>
        <taxon>Flavobacteriia</taxon>
        <taxon>Flavobacteriales</taxon>
        <taxon>Flavobacteriaceae</taxon>
        <taxon>Flavobacterium</taxon>
    </lineage>
</organism>
<feature type="domain" description="AB hydrolase-1" evidence="1">
    <location>
        <begin position="80"/>
        <end position="178"/>
    </location>
</feature>
<evidence type="ECO:0000313" key="2">
    <source>
        <dbReference type="EMBL" id="MFD2601131.1"/>
    </source>
</evidence>
<comment type="caution">
    <text evidence="2">The sequence shown here is derived from an EMBL/GenBank/DDBJ whole genome shotgun (WGS) entry which is preliminary data.</text>
</comment>
<dbReference type="InterPro" id="IPR000073">
    <property type="entry name" value="AB_hydrolase_1"/>
</dbReference>
<evidence type="ECO:0000259" key="1">
    <source>
        <dbReference type="Pfam" id="PF00561"/>
    </source>
</evidence>
<dbReference type="RefSeq" id="WP_379819759.1">
    <property type="nucleotide sequence ID" value="NZ_JBHUMD010000005.1"/>
</dbReference>
<dbReference type="SUPFAM" id="SSF53474">
    <property type="entry name" value="alpha/beta-Hydrolases"/>
    <property type="match status" value="1"/>
</dbReference>
<keyword evidence="2" id="KW-0378">Hydrolase</keyword>
<dbReference type="Pfam" id="PF00561">
    <property type="entry name" value="Abhydrolase_1"/>
    <property type="match status" value="1"/>
</dbReference>
<reference evidence="3" key="1">
    <citation type="journal article" date="2019" name="Int. J. Syst. Evol. Microbiol.">
        <title>The Global Catalogue of Microorganisms (GCM) 10K type strain sequencing project: providing services to taxonomists for standard genome sequencing and annotation.</title>
        <authorList>
            <consortium name="The Broad Institute Genomics Platform"/>
            <consortium name="The Broad Institute Genome Sequencing Center for Infectious Disease"/>
            <person name="Wu L."/>
            <person name="Ma J."/>
        </authorList>
    </citation>
    <scope>NUCLEOTIDE SEQUENCE [LARGE SCALE GENOMIC DNA]</scope>
    <source>
        <strain evidence="3">KCTC 42107</strain>
    </source>
</reference>
<keyword evidence="3" id="KW-1185">Reference proteome</keyword>
<evidence type="ECO:0000313" key="3">
    <source>
        <dbReference type="Proteomes" id="UP001597480"/>
    </source>
</evidence>
<dbReference type="InterPro" id="IPR029058">
    <property type="entry name" value="AB_hydrolase_fold"/>
</dbReference>
<dbReference type="PANTHER" id="PTHR43689">
    <property type="entry name" value="HYDROLASE"/>
    <property type="match status" value="1"/>
</dbReference>